<feature type="compositionally biased region" description="Basic residues" evidence="1">
    <location>
        <begin position="9"/>
        <end position="20"/>
    </location>
</feature>
<dbReference type="RefSeq" id="XP_020302341.1">
    <property type="nucleotide sequence ID" value="XM_020447426.1"/>
</dbReference>
<protein>
    <submittedName>
        <fullName evidence="2">Uncharacterized protein</fullName>
    </submittedName>
</protein>
<feature type="region of interest" description="Disordered" evidence="1">
    <location>
        <begin position="63"/>
        <end position="105"/>
    </location>
</feature>
<dbReference type="OrthoDB" id="5839128at2759"/>
<feature type="compositionally biased region" description="Basic residues" evidence="1">
    <location>
        <begin position="146"/>
        <end position="159"/>
    </location>
</feature>
<feature type="compositionally biased region" description="Low complexity" evidence="1">
    <location>
        <begin position="94"/>
        <end position="105"/>
    </location>
</feature>
<feature type="region of interest" description="Disordered" evidence="1">
    <location>
        <begin position="1"/>
        <end position="24"/>
    </location>
</feature>
<sequence>MLGAQTIRTKQKNKERKKKLSGPELQCERIQKAAREDEAKFLEKVAHLHLEDARAVSEIAEETKRIKQRRHHSVQEPQSIRFSSIDNSDTLRPFSKSTSTSFTKMTKPERSGVDFVNTKDDVSDKKISKWCGLLASFSSAGNSRQSSKKPPKRRMSTFI</sequence>
<dbReference type="OMA" id="LQCERIQ"/>
<dbReference type="FunCoup" id="A0A1S0TVY2">
    <property type="interactions" value="19"/>
</dbReference>
<dbReference type="InParanoid" id="A0A1S0TVY2"/>
<dbReference type="AlphaFoldDB" id="A0A1S0TVY2"/>
<feature type="compositionally biased region" description="Polar residues" evidence="1">
    <location>
        <begin position="75"/>
        <end position="90"/>
    </location>
</feature>
<accession>A0A1S0TVY2</accession>
<dbReference type="EMBL" id="JH712120">
    <property type="protein sequence ID" value="EFO21070.2"/>
    <property type="molecule type" value="Genomic_DNA"/>
</dbReference>
<proteinExistence type="predicted"/>
<organism evidence="2">
    <name type="scientific">Loa loa</name>
    <name type="common">Eye worm</name>
    <name type="synonym">Filaria loa</name>
    <dbReference type="NCBI Taxonomy" id="7209"/>
    <lineage>
        <taxon>Eukaryota</taxon>
        <taxon>Metazoa</taxon>
        <taxon>Ecdysozoa</taxon>
        <taxon>Nematoda</taxon>
        <taxon>Chromadorea</taxon>
        <taxon>Rhabditida</taxon>
        <taxon>Spirurina</taxon>
        <taxon>Spiruromorpha</taxon>
        <taxon>Filarioidea</taxon>
        <taxon>Onchocercidae</taxon>
        <taxon>Loa</taxon>
    </lineage>
</organism>
<dbReference type="GeneID" id="9944837"/>
<dbReference type="CTD" id="9944837"/>
<evidence type="ECO:0000256" key="1">
    <source>
        <dbReference type="SAM" id="MobiDB-lite"/>
    </source>
</evidence>
<dbReference type="KEGG" id="loa:LOAG_07423"/>
<gene>
    <name evidence="2" type="ORF">LOAG_07423</name>
</gene>
<name>A0A1S0TVY2_LOALO</name>
<feature type="region of interest" description="Disordered" evidence="1">
    <location>
        <begin position="139"/>
        <end position="159"/>
    </location>
</feature>
<reference evidence="2" key="1">
    <citation type="submission" date="2012-04" db="EMBL/GenBank/DDBJ databases">
        <title>The Genome Sequence of Loa loa.</title>
        <authorList>
            <consortium name="The Broad Institute Genome Sequencing Platform"/>
            <consortium name="Broad Institute Genome Sequencing Center for Infectious Disease"/>
            <person name="Nutman T.B."/>
            <person name="Fink D.L."/>
            <person name="Russ C."/>
            <person name="Young S."/>
            <person name="Zeng Q."/>
            <person name="Gargeya S."/>
            <person name="Alvarado L."/>
            <person name="Berlin A."/>
            <person name="Chapman S.B."/>
            <person name="Chen Z."/>
            <person name="Freedman E."/>
            <person name="Gellesch M."/>
            <person name="Goldberg J."/>
            <person name="Griggs A."/>
            <person name="Gujja S."/>
            <person name="Heilman E.R."/>
            <person name="Heiman D."/>
            <person name="Howarth C."/>
            <person name="Mehta T."/>
            <person name="Neiman D."/>
            <person name="Pearson M."/>
            <person name="Roberts A."/>
            <person name="Saif S."/>
            <person name="Shea T."/>
            <person name="Shenoy N."/>
            <person name="Sisk P."/>
            <person name="Stolte C."/>
            <person name="Sykes S."/>
            <person name="White J."/>
            <person name="Yandava C."/>
            <person name="Haas B."/>
            <person name="Henn M.R."/>
            <person name="Nusbaum C."/>
            <person name="Birren B."/>
        </authorList>
    </citation>
    <scope>NUCLEOTIDE SEQUENCE [LARGE SCALE GENOMIC DNA]</scope>
</reference>
<evidence type="ECO:0000313" key="2">
    <source>
        <dbReference type="EMBL" id="EFO21070.2"/>
    </source>
</evidence>